<dbReference type="SMART" id="SM00014">
    <property type="entry name" value="acidPPc"/>
    <property type="match status" value="1"/>
</dbReference>
<dbReference type="CDD" id="cd03394">
    <property type="entry name" value="PAP2_like_5"/>
    <property type="match status" value="1"/>
</dbReference>
<dbReference type="SUPFAM" id="SSF48317">
    <property type="entry name" value="Acid phosphatase/Vanadium-dependent haloperoxidase"/>
    <property type="match status" value="1"/>
</dbReference>
<feature type="domain" description="Phosphatidic acid phosphatase type 2/haloperoxidase" evidence="1">
    <location>
        <begin position="42"/>
        <end position="139"/>
    </location>
</feature>
<organism evidence="2">
    <name type="scientific">hydrothermal vent metagenome</name>
    <dbReference type="NCBI Taxonomy" id="652676"/>
    <lineage>
        <taxon>unclassified sequences</taxon>
        <taxon>metagenomes</taxon>
        <taxon>ecological metagenomes</taxon>
    </lineage>
</organism>
<dbReference type="PANTHER" id="PTHR14969">
    <property type="entry name" value="SPHINGOSINE-1-PHOSPHATE PHOSPHOHYDROLASE"/>
    <property type="match status" value="1"/>
</dbReference>
<proteinExistence type="predicted"/>
<dbReference type="InterPro" id="IPR000326">
    <property type="entry name" value="PAP2/HPO"/>
</dbReference>
<dbReference type="AlphaFoldDB" id="A0A1W1BZT7"/>
<dbReference type="Gene3D" id="1.20.144.10">
    <property type="entry name" value="Phosphatidic acid phosphatase type 2/haloperoxidase"/>
    <property type="match status" value="1"/>
</dbReference>
<evidence type="ECO:0000259" key="1">
    <source>
        <dbReference type="SMART" id="SM00014"/>
    </source>
</evidence>
<sequence length="164" mass="18436">MLLSSSLYAKSNTEKLGDILQIAIPSTAYATTLYLDDKEGQMEFYKAYGITLATTNVLKYGVREQRPDSDTKDSFPSGHTSVSFFGASFIHKRYGFEYAVIPYIGAIYTGYSRVHSKRHYTHDVIAGAIVGIASSWYFATSYKNLDIKPMVGTDYKGVEISYRW</sequence>
<evidence type="ECO:0000313" key="2">
    <source>
        <dbReference type="EMBL" id="SFV59108.1"/>
    </source>
</evidence>
<dbReference type="Pfam" id="PF01569">
    <property type="entry name" value="PAP2"/>
    <property type="match status" value="1"/>
</dbReference>
<protein>
    <submittedName>
        <fullName evidence="2">Membrane-associated phospholipid phosphatase</fullName>
    </submittedName>
</protein>
<reference evidence="2" key="1">
    <citation type="submission" date="2016-10" db="EMBL/GenBank/DDBJ databases">
        <authorList>
            <person name="de Groot N.N."/>
        </authorList>
    </citation>
    <scope>NUCLEOTIDE SEQUENCE</scope>
</reference>
<dbReference type="InterPro" id="IPR036938">
    <property type="entry name" value="PAP2/HPO_sf"/>
</dbReference>
<dbReference type="EMBL" id="FPHE01000088">
    <property type="protein sequence ID" value="SFV59108.1"/>
    <property type="molecule type" value="Genomic_DNA"/>
</dbReference>
<gene>
    <name evidence="2" type="ORF">MNB_SV-12-1280</name>
</gene>
<accession>A0A1W1BZT7</accession>
<name>A0A1W1BZT7_9ZZZZ</name>
<dbReference type="PANTHER" id="PTHR14969:SF13">
    <property type="entry name" value="AT30094P"/>
    <property type="match status" value="1"/>
</dbReference>